<feature type="region of interest" description="Disordered" evidence="2">
    <location>
        <begin position="564"/>
        <end position="603"/>
    </location>
</feature>
<feature type="compositionally biased region" description="Acidic residues" evidence="2">
    <location>
        <begin position="119"/>
        <end position="144"/>
    </location>
</feature>
<name>A0A8H6XHV4_9AGAR</name>
<comment type="caution">
    <text evidence="3">The sequence shown here is derived from an EMBL/GenBank/DDBJ whole genome shotgun (WGS) entry which is preliminary data.</text>
</comment>
<accession>A0A8H6XHV4</accession>
<reference evidence="3" key="1">
    <citation type="submission" date="2020-05" db="EMBL/GenBank/DDBJ databases">
        <title>Mycena genomes resolve the evolution of fungal bioluminescence.</title>
        <authorList>
            <person name="Tsai I.J."/>
        </authorList>
    </citation>
    <scope>NUCLEOTIDE SEQUENCE</scope>
    <source>
        <strain evidence="3">160909Yilan</strain>
    </source>
</reference>
<feature type="region of interest" description="Disordered" evidence="2">
    <location>
        <begin position="58"/>
        <end position="187"/>
    </location>
</feature>
<evidence type="ECO:0000313" key="3">
    <source>
        <dbReference type="EMBL" id="KAF7340934.1"/>
    </source>
</evidence>
<feature type="compositionally biased region" description="Basic and acidic residues" evidence="2">
    <location>
        <begin position="95"/>
        <end position="118"/>
    </location>
</feature>
<feature type="region of interest" description="Disordered" evidence="2">
    <location>
        <begin position="499"/>
        <end position="525"/>
    </location>
</feature>
<evidence type="ECO:0000256" key="2">
    <source>
        <dbReference type="SAM" id="MobiDB-lite"/>
    </source>
</evidence>
<dbReference type="OrthoDB" id="3061919at2759"/>
<sequence>MYSRKDTLPKTTVDENSVRGNQLTISTLDSPAAHKLSWQHYKDGVRAKQAARAAAEVAVDSVESQNVPHDAKNRRGARKNYSGQCDSGSDDSDHEFDHEAPEPEGRHWASGSRGRDPDQFDDDADHQPDGDEADYQPDSDEAEDQPTGNEPHADPHSQNDQPDSEGDDERNDESNDKVETRNDDVGLQDMPIIDYEITNGALLKTAKKEAERARDEYHAKIRDIARAQNKTVSTVLQAIGELPVALRSNNSWNAHQVEYRHQHPKPHDMTSEAYLKACRNAYEARFEHLPKEERSDPAARAMAVAGLMKWYREMHADVVQNDKGKGRGAVMLKKIAKSFIDQSRAAYNHYDVDIWGWVLDRYSDQAQFWGCSPAYDMVVDKYGDRVLQQELFNWKARIQTMVMEQREKENDIQQEGVAIHINFTQHKKEKARDAMRRQLARLLLNLIYLVLLERGEEMETIDTLFKKGFPWKEDTGSVSQTDALGDMHRQLKAIYKGEELDEESDDNNDNEQEKPGPVTNESWTEGTLRSAASMNGLIEFGRGNGAGRSEGGGHRRMRRWHLSGESQRFSRSDPCLGQSQQAQGLENPQAEGRYHSRRRHRRAECQTPPIAQTAAVLLVPTPFLVTTLLLVPRPFSVPRAFRDAAPHAQRRASLAHHAAPFPVRRIHCVYVNGDRISDLFLIPKFDILMEGEIPPPVYGDVWFYSPGPQVWKELPSHLVRSLDAKQIPTLECLRMNVGLF</sequence>
<organism evidence="3 4">
    <name type="scientific">Mycena sanguinolenta</name>
    <dbReference type="NCBI Taxonomy" id="230812"/>
    <lineage>
        <taxon>Eukaryota</taxon>
        <taxon>Fungi</taxon>
        <taxon>Dikarya</taxon>
        <taxon>Basidiomycota</taxon>
        <taxon>Agaricomycotina</taxon>
        <taxon>Agaricomycetes</taxon>
        <taxon>Agaricomycetidae</taxon>
        <taxon>Agaricales</taxon>
        <taxon>Marasmiineae</taxon>
        <taxon>Mycenaceae</taxon>
        <taxon>Mycena</taxon>
    </lineage>
</organism>
<protein>
    <submittedName>
        <fullName evidence="3">Uncharacterized protein</fullName>
    </submittedName>
</protein>
<dbReference type="AlphaFoldDB" id="A0A8H6XHV4"/>
<dbReference type="EMBL" id="JACAZH010000028">
    <property type="protein sequence ID" value="KAF7340934.1"/>
    <property type="molecule type" value="Genomic_DNA"/>
</dbReference>
<feature type="compositionally biased region" description="Acidic residues" evidence="2">
    <location>
        <begin position="162"/>
        <end position="171"/>
    </location>
</feature>
<evidence type="ECO:0000256" key="1">
    <source>
        <dbReference type="SAM" id="Coils"/>
    </source>
</evidence>
<dbReference type="Proteomes" id="UP000623467">
    <property type="component" value="Unassembled WGS sequence"/>
</dbReference>
<feature type="coiled-coil region" evidence="1">
    <location>
        <begin position="203"/>
        <end position="230"/>
    </location>
</feature>
<feature type="compositionally biased region" description="Polar residues" evidence="2">
    <location>
        <begin position="577"/>
        <end position="586"/>
    </location>
</feature>
<feature type="compositionally biased region" description="Acidic residues" evidence="2">
    <location>
        <begin position="499"/>
        <end position="510"/>
    </location>
</feature>
<keyword evidence="1" id="KW-0175">Coiled coil</keyword>
<evidence type="ECO:0000313" key="4">
    <source>
        <dbReference type="Proteomes" id="UP000623467"/>
    </source>
</evidence>
<gene>
    <name evidence="3" type="ORF">MSAN_02078400</name>
</gene>
<keyword evidence="4" id="KW-1185">Reference proteome</keyword>
<proteinExistence type="predicted"/>
<feature type="compositionally biased region" description="Basic and acidic residues" evidence="2">
    <location>
        <begin position="172"/>
        <end position="184"/>
    </location>
</feature>